<evidence type="ECO:0000313" key="3">
    <source>
        <dbReference type="Proteomes" id="UP000308508"/>
    </source>
</evidence>
<dbReference type="RefSeq" id="WP_138347350.1">
    <property type="nucleotide sequence ID" value="NZ_SROY01000001.1"/>
</dbReference>
<evidence type="ECO:0000256" key="1">
    <source>
        <dbReference type="SAM" id="SignalP"/>
    </source>
</evidence>
<dbReference type="AlphaFoldDB" id="A0A5R9PJ38"/>
<comment type="caution">
    <text evidence="2">The sequence shown here is derived from an EMBL/GenBank/DDBJ whole genome shotgun (WGS) entry which is preliminary data.</text>
</comment>
<feature type="signal peptide" evidence="1">
    <location>
        <begin position="1"/>
        <end position="24"/>
    </location>
</feature>
<feature type="chain" id="PRO_5024378321" evidence="1">
    <location>
        <begin position="25"/>
        <end position="383"/>
    </location>
</feature>
<dbReference type="Proteomes" id="UP000308508">
    <property type="component" value="Unassembled WGS sequence"/>
</dbReference>
<dbReference type="EMBL" id="SROY01000001">
    <property type="protein sequence ID" value="TLX23003.1"/>
    <property type="molecule type" value="Genomic_DNA"/>
</dbReference>
<accession>A0A5R9PJ38</accession>
<gene>
    <name evidence="2" type="ORF">E5S66_02990</name>
</gene>
<reference evidence="2 3" key="1">
    <citation type="submission" date="2019-04" db="EMBL/GenBank/DDBJ databases">
        <authorList>
            <person name="Grouzdev D.S."/>
            <person name="Nazina T.N."/>
        </authorList>
    </citation>
    <scope>NUCLEOTIDE SEQUENCE [LARGE SCALE GENOMIC DNA]</scope>
    <source>
        <strain evidence="2 3">SHC 3-19</strain>
    </source>
</reference>
<keyword evidence="3" id="KW-1185">Reference proteome</keyword>
<dbReference type="STRING" id="1123377.GCA_000423885_01516"/>
<keyword evidence="1" id="KW-0732">Signal</keyword>
<evidence type="ECO:0000313" key="2">
    <source>
        <dbReference type="EMBL" id="TLX23003.1"/>
    </source>
</evidence>
<proteinExistence type="predicted"/>
<sequence length="383" mass="40275">MQIRFIPASSALALAIAVALPASAREQRANLYIDVATHSMPGMPGMGVFGRLPGAMSGGSASYGMTRHPGMPGKYIDVALHNARLPGRPAAQAVPRGLGLGSSIDLLPPTQKNSQHGDEGGTGVGLADGNGTFRIRYYWGCGDKAGAGQPREYSVTVRNGKVMETGRGVKPRQVPGTAVTPGHAFALWPNPSTRKTVPMKASLVGQHHVTGDDVPASMQFALGEEHDFLPELKLQGDASGGGMILRWNAVEGARGHFAHATVSDGDTIVMWSSSEDGYAGPELLAYLPEALVAKWVKARTLLGPEARECRIPDAVFAHKGAAPMVQMIAYGNDRSISRDGWTVHVRSKSTAMLMPGAGASMQDAAKPAARDVGKSMLRGLLGR</sequence>
<protein>
    <submittedName>
        <fullName evidence="2">Uncharacterized protein</fullName>
    </submittedName>
</protein>
<name>A0A5R9PJ38_9GAMM</name>
<organism evidence="2 3">
    <name type="scientific">Thermomonas fusca</name>
    <dbReference type="NCBI Taxonomy" id="215690"/>
    <lineage>
        <taxon>Bacteria</taxon>
        <taxon>Pseudomonadati</taxon>
        <taxon>Pseudomonadota</taxon>
        <taxon>Gammaproteobacteria</taxon>
        <taxon>Lysobacterales</taxon>
        <taxon>Lysobacteraceae</taxon>
        <taxon>Thermomonas</taxon>
    </lineage>
</organism>